<dbReference type="CDD" id="cd10322">
    <property type="entry name" value="SLC5sbd"/>
    <property type="match status" value="1"/>
</dbReference>
<name>A0A5P1RA09_9GAMM</name>
<evidence type="ECO:0000256" key="14">
    <source>
        <dbReference type="SAM" id="Coils"/>
    </source>
</evidence>
<dbReference type="AlphaFoldDB" id="A0A5P1RA09"/>
<evidence type="ECO:0000256" key="11">
    <source>
        <dbReference type="ARBA" id="ARBA00023201"/>
    </source>
</evidence>
<dbReference type="GO" id="GO:0015293">
    <property type="term" value="F:symporter activity"/>
    <property type="evidence" value="ECO:0007669"/>
    <property type="project" value="UniProtKB-KW"/>
</dbReference>
<reference evidence="16 17" key="1">
    <citation type="journal article" date="2019" name="Biochem. Eng. J.">
        <title>Metabolic engineering of the marine bacteria Neptunomonas concharum for the production of acetoin and meso-2,3-butanediol from acetate.</title>
        <authorList>
            <person name="Li W."/>
            <person name="Pu N."/>
            <person name="Liu C.-X."/>
            <person name="Yuan Q.-P."/>
            <person name="Li Z.-J."/>
        </authorList>
    </citation>
    <scope>NUCLEOTIDE SEQUENCE [LARGE SCALE GENOMIC DNA]</scope>
    <source>
        <strain evidence="16 17">JCM17730</strain>
    </source>
</reference>
<comment type="subcellular location">
    <subcellularLocation>
        <location evidence="1">Cell membrane</location>
        <topology evidence="1">Multi-pass membrane protein</topology>
    </subcellularLocation>
</comment>
<evidence type="ECO:0000256" key="5">
    <source>
        <dbReference type="ARBA" id="ARBA00022692"/>
    </source>
</evidence>
<organism evidence="16 17">
    <name type="scientific">Neptunomonas concharum</name>
    <dbReference type="NCBI Taxonomy" id="1031538"/>
    <lineage>
        <taxon>Bacteria</taxon>
        <taxon>Pseudomonadati</taxon>
        <taxon>Pseudomonadota</taxon>
        <taxon>Gammaproteobacteria</taxon>
        <taxon>Oceanospirillales</taxon>
        <taxon>Oceanospirillaceae</taxon>
        <taxon>Neptunomonas</taxon>
    </lineage>
</organism>
<proteinExistence type="inferred from homology"/>
<evidence type="ECO:0000256" key="3">
    <source>
        <dbReference type="ARBA" id="ARBA00022448"/>
    </source>
</evidence>
<dbReference type="EMBL" id="CP043869">
    <property type="protein sequence ID" value="QEQ96122.1"/>
    <property type="molecule type" value="Genomic_DNA"/>
</dbReference>
<dbReference type="InterPro" id="IPR001734">
    <property type="entry name" value="Na/solute_symporter"/>
</dbReference>
<evidence type="ECO:0000256" key="13">
    <source>
        <dbReference type="RuleBase" id="RU362091"/>
    </source>
</evidence>
<feature type="transmembrane region" description="Helical" evidence="15">
    <location>
        <begin position="40"/>
        <end position="59"/>
    </location>
</feature>
<keyword evidence="17" id="KW-1185">Reference proteome</keyword>
<feature type="transmembrane region" description="Helical" evidence="15">
    <location>
        <begin position="186"/>
        <end position="213"/>
    </location>
</feature>
<evidence type="ECO:0000256" key="10">
    <source>
        <dbReference type="ARBA" id="ARBA00023136"/>
    </source>
</evidence>
<evidence type="ECO:0008006" key="18">
    <source>
        <dbReference type="Google" id="ProtNLM"/>
    </source>
</evidence>
<feature type="coiled-coil region" evidence="14">
    <location>
        <begin position="672"/>
        <end position="727"/>
    </location>
</feature>
<comment type="catalytic activity">
    <reaction evidence="12">
        <text>L-proline(in) + Na(+)(in) = L-proline(out) + Na(+)(out)</text>
        <dbReference type="Rhea" id="RHEA:28967"/>
        <dbReference type="ChEBI" id="CHEBI:29101"/>
        <dbReference type="ChEBI" id="CHEBI:60039"/>
    </reaction>
</comment>
<dbReference type="PANTHER" id="PTHR48086:SF3">
    <property type="entry name" value="SODIUM_PROLINE SYMPORTER"/>
    <property type="match status" value="1"/>
</dbReference>
<evidence type="ECO:0000256" key="8">
    <source>
        <dbReference type="ARBA" id="ARBA00023053"/>
    </source>
</evidence>
<evidence type="ECO:0000256" key="15">
    <source>
        <dbReference type="SAM" id="Phobius"/>
    </source>
</evidence>
<dbReference type="RefSeq" id="WP_138988828.1">
    <property type="nucleotide sequence ID" value="NZ_CP043869.1"/>
</dbReference>
<evidence type="ECO:0000256" key="12">
    <source>
        <dbReference type="ARBA" id="ARBA00033708"/>
    </source>
</evidence>
<keyword evidence="9" id="KW-0406">Ion transport</keyword>
<keyword evidence="7 15" id="KW-1133">Transmembrane helix</keyword>
<feature type="transmembrane region" description="Helical" evidence="15">
    <location>
        <begin position="400"/>
        <end position="422"/>
    </location>
</feature>
<keyword evidence="5 15" id="KW-0812">Transmembrane</keyword>
<dbReference type="Pfam" id="PF00474">
    <property type="entry name" value="SSF"/>
    <property type="match status" value="1"/>
</dbReference>
<dbReference type="GO" id="GO:0006814">
    <property type="term" value="P:sodium ion transport"/>
    <property type="evidence" value="ECO:0007669"/>
    <property type="project" value="UniProtKB-KW"/>
</dbReference>
<feature type="transmembrane region" description="Helical" evidence="15">
    <location>
        <begin position="65"/>
        <end position="85"/>
    </location>
</feature>
<feature type="transmembrane region" description="Helical" evidence="15">
    <location>
        <begin position="374"/>
        <end position="394"/>
    </location>
</feature>
<keyword evidence="4" id="KW-1003">Cell membrane</keyword>
<accession>A0A5P1RA09</accession>
<keyword evidence="8" id="KW-0915">Sodium</keyword>
<comment type="similarity">
    <text evidence="2 13">Belongs to the sodium:solute symporter (SSF) (TC 2.A.21) family.</text>
</comment>
<keyword evidence="3" id="KW-0813">Transport</keyword>
<sequence length="742" mass="82606">MFSPLAVISTVVIYMLLLFIIAQLVEKRITKTGRPLKSPWVYALSLAVFHTSWTFYGSVGFASTSGLLFLGIYVGALIGILFWWVTLRKMVSIKETFRITSIADFISTRYRRSQRIAGLVTLIALIGILPYIALQLKAIVSSFEIITHEASKPWEYSGLLATVLLTAFTIMFGVRRLDPTERHQGMIVALVVESVVKLLAFIAVGLFVCFVMFDGIQDIHSRLQEANLQHLTSFTASENSASMWVTLIILSFAGIFLLPRQFHVSVIENTDQQHIKTAMWLFPLYMIAINLFVVPLAAAGLLSGLPKESADFFVLLLPQQAGSEALTLFAFIGGFSAATGMVIITTMTLATMVSNHMVLPIIESVPSAQPLRSFLLQIRWVLVACILACSYWFEREFSDSYILVAIGLLSFVAILQFAPAVFGGMFWQRGNSAGAFAGLLAGFFVWCYTLALPTFIKQGWLNPDILSLGPWEVSLLKPEALLGLEGLNPVTHSVFWTLLFNTGFYILGSLIYHPHKDERTLTTEFMAALHPVNSNLKARPTGLDAYIPLNVKLDEAQNLLAQYLTNDKARESVYTIAEDLQVLGQAHITIIELMEFHRMLEHVLAGSIGAASAHNALEQTIKYSERESSELKALYSHIMTGLGSQSVVQQEDTEEDMLPNGFGMISNLQSQIDLLESTVIEQRKSLDALESKLEARYEEVFRYRVESQRVTQENIDLREQIAILTRRESSAKETPPSAGNKS</sequence>
<gene>
    <name evidence="16" type="ORF">F0U83_05055</name>
</gene>
<evidence type="ECO:0000313" key="17">
    <source>
        <dbReference type="Proteomes" id="UP000324760"/>
    </source>
</evidence>
<feature type="transmembrane region" description="Helical" evidence="15">
    <location>
        <begin position="154"/>
        <end position="174"/>
    </location>
</feature>
<dbReference type="PANTHER" id="PTHR48086">
    <property type="entry name" value="SODIUM/PROLINE SYMPORTER-RELATED"/>
    <property type="match status" value="1"/>
</dbReference>
<evidence type="ECO:0000256" key="6">
    <source>
        <dbReference type="ARBA" id="ARBA00022847"/>
    </source>
</evidence>
<evidence type="ECO:0000313" key="16">
    <source>
        <dbReference type="EMBL" id="QEQ96122.1"/>
    </source>
</evidence>
<dbReference type="InterPro" id="IPR038377">
    <property type="entry name" value="Na/Glc_symporter_sf"/>
</dbReference>
<feature type="transmembrane region" description="Helical" evidence="15">
    <location>
        <begin position="434"/>
        <end position="456"/>
    </location>
</feature>
<evidence type="ECO:0000256" key="1">
    <source>
        <dbReference type="ARBA" id="ARBA00004651"/>
    </source>
</evidence>
<feature type="transmembrane region" description="Helical" evidence="15">
    <location>
        <begin position="116"/>
        <end position="134"/>
    </location>
</feature>
<dbReference type="Proteomes" id="UP000324760">
    <property type="component" value="Chromosome"/>
</dbReference>
<evidence type="ECO:0000256" key="4">
    <source>
        <dbReference type="ARBA" id="ARBA00022475"/>
    </source>
</evidence>
<evidence type="ECO:0000256" key="7">
    <source>
        <dbReference type="ARBA" id="ARBA00022989"/>
    </source>
</evidence>
<protein>
    <recommendedName>
        <fullName evidence="18">Sodium:solute symporter</fullName>
    </recommendedName>
</protein>
<feature type="transmembrane region" description="Helical" evidence="15">
    <location>
        <begin position="280"/>
        <end position="305"/>
    </location>
</feature>
<dbReference type="Gene3D" id="1.20.1730.10">
    <property type="entry name" value="Sodium/glucose cotransporter"/>
    <property type="match status" value="1"/>
</dbReference>
<feature type="transmembrane region" description="Helical" evidence="15">
    <location>
        <begin position="325"/>
        <end position="353"/>
    </location>
</feature>
<keyword evidence="14" id="KW-0175">Coiled coil</keyword>
<dbReference type="PROSITE" id="PS50283">
    <property type="entry name" value="NA_SOLUT_SYMP_3"/>
    <property type="match status" value="1"/>
</dbReference>
<evidence type="ECO:0000256" key="2">
    <source>
        <dbReference type="ARBA" id="ARBA00006434"/>
    </source>
</evidence>
<keyword evidence="6" id="KW-0769">Symport</keyword>
<feature type="transmembrane region" description="Helical" evidence="15">
    <location>
        <begin position="241"/>
        <end position="259"/>
    </location>
</feature>
<dbReference type="GO" id="GO:0005886">
    <property type="term" value="C:plasma membrane"/>
    <property type="evidence" value="ECO:0007669"/>
    <property type="project" value="UniProtKB-SubCell"/>
</dbReference>
<keyword evidence="10 15" id="KW-0472">Membrane</keyword>
<dbReference type="InterPro" id="IPR050277">
    <property type="entry name" value="Sodium:Solute_Symporter"/>
</dbReference>
<feature type="transmembrane region" description="Helical" evidence="15">
    <location>
        <begin position="494"/>
        <end position="512"/>
    </location>
</feature>
<keyword evidence="11" id="KW-0739">Sodium transport</keyword>
<evidence type="ECO:0000256" key="9">
    <source>
        <dbReference type="ARBA" id="ARBA00023065"/>
    </source>
</evidence>
<feature type="transmembrane region" description="Helical" evidence="15">
    <location>
        <begin position="6"/>
        <end position="25"/>
    </location>
</feature>
<dbReference type="OrthoDB" id="9764438at2"/>
<dbReference type="KEGG" id="ncu:F0U83_05055"/>